<dbReference type="InterPro" id="IPR036390">
    <property type="entry name" value="WH_DNA-bd_sf"/>
</dbReference>
<dbReference type="Proteomes" id="UP000288002">
    <property type="component" value="Unassembled WGS sequence"/>
</dbReference>
<evidence type="ECO:0000256" key="3">
    <source>
        <dbReference type="ARBA" id="ARBA00023125"/>
    </source>
</evidence>
<reference evidence="6 8" key="1">
    <citation type="submission" date="2016-05" db="EMBL/GenBank/DDBJ databases">
        <authorList>
            <person name="Wang S."/>
            <person name="Zhu B."/>
        </authorList>
    </citation>
    <scope>NUCLEOTIDE SEQUENCE [LARGE SCALE GENOMIC DNA]</scope>
    <source>
        <strain evidence="6 8">CRS05-R5</strain>
    </source>
</reference>
<dbReference type="EMBL" id="MKWS01000005">
    <property type="protein sequence ID" value="RVD78048.1"/>
    <property type="molecule type" value="Genomic_DNA"/>
</dbReference>
<dbReference type="Pfam" id="PF00126">
    <property type="entry name" value="HTH_1"/>
    <property type="match status" value="1"/>
</dbReference>
<evidence type="ECO:0000259" key="5">
    <source>
        <dbReference type="PROSITE" id="PS50931"/>
    </source>
</evidence>
<dbReference type="GO" id="GO:0003700">
    <property type="term" value="F:DNA-binding transcription factor activity"/>
    <property type="evidence" value="ECO:0007669"/>
    <property type="project" value="InterPro"/>
</dbReference>
<evidence type="ECO:0000313" key="6">
    <source>
        <dbReference type="EMBL" id="ANH99271.1"/>
    </source>
</evidence>
<dbReference type="OrthoDB" id="5723059at2"/>
<evidence type="ECO:0000256" key="1">
    <source>
        <dbReference type="ARBA" id="ARBA00009437"/>
    </source>
</evidence>
<keyword evidence="4" id="KW-0804">Transcription</keyword>
<dbReference type="Gene3D" id="3.40.190.10">
    <property type="entry name" value="Periplasmic binding protein-like II"/>
    <property type="match status" value="2"/>
</dbReference>
<name>A0A1A9JHR4_9PSED</name>
<organism evidence="7 9">
    <name type="scientific">Pseudomonas koreensis</name>
    <dbReference type="NCBI Taxonomy" id="198620"/>
    <lineage>
        <taxon>Bacteria</taxon>
        <taxon>Pseudomonadati</taxon>
        <taxon>Pseudomonadota</taxon>
        <taxon>Gammaproteobacteria</taxon>
        <taxon>Pseudomonadales</taxon>
        <taxon>Pseudomonadaceae</taxon>
        <taxon>Pseudomonas</taxon>
    </lineage>
</organism>
<comment type="similarity">
    <text evidence="1">Belongs to the LysR transcriptional regulatory family.</text>
</comment>
<reference evidence="7 9" key="2">
    <citation type="submission" date="2016-10" db="EMBL/GenBank/DDBJ databases">
        <title>Search of new enzymes for the oxidation of sulfur compounds.</title>
        <authorList>
            <person name="Novo A."/>
            <person name="Moreira I.S."/>
            <person name="Castro P.M."/>
        </authorList>
    </citation>
    <scope>NUCLEOTIDE SEQUENCE [LARGE SCALE GENOMIC DNA]</scope>
    <source>
        <strain evidence="7 9">A9</strain>
    </source>
</reference>
<dbReference type="InterPro" id="IPR036388">
    <property type="entry name" value="WH-like_DNA-bd_sf"/>
</dbReference>
<dbReference type="FunFam" id="1.10.10.10:FF:000001">
    <property type="entry name" value="LysR family transcriptional regulator"/>
    <property type="match status" value="1"/>
</dbReference>
<protein>
    <submittedName>
        <fullName evidence="6 7">Transcriptional regulator</fullName>
    </submittedName>
</protein>
<dbReference type="Gene3D" id="1.10.10.10">
    <property type="entry name" value="Winged helix-like DNA-binding domain superfamily/Winged helix DNA-binding domain"/>
    <property type="match status" value="1"/>
</dbReference>
<dbReference type="InterPro" id="IPR000847">
    <property type="entry name" value="LysR_HTH_N"/>
</dbReference>
<evidence type="ECO:0000313" key="7">
    <source>
        <dbReference type="EMBL" id="RVD78048.1"/>
    </source>
</evidence>
<evidence type="ECO:0000256" key="4">
    <source>
        <dbReference type="ARBA" id="ARBA00023163"/>
    </source>
</evidence>
<evidence type="ECO:0000256" key="2">
    <source>
        <dbReference type="ARBA" id="ARBA00023015"/>
    </source>
</evidence>
<gene>
    <name evidence="6" type="ORF">A8L59_18285</name>
    <name evidence="7" type="ORF">A9HBioS_1893</name>
</gene>
<sequence length="296" mass="33420">MFLMAFITEIHQLSAYPSIDTDVLRTFVAIADQGGFTRAGEMVNRTQSAVSMQMKRLEEDVLQRQLFERDGRQVRLTAEGQVLLGYARRILKLHSEVFNTLREPHMVGTVRIGTPDDYVMRFLPGILSRFAQFYPLIQIEVHCESSKQLLQRTDLDLSIVTREPGNEIGQLLRKERFVWAEAQNFSAHEQTPLPLAMFNSDCFCRLWACNALDAMGRDYRIAYNSTSLSALMAVVSAGLAITAQLESLITPDMRILGANEDLPLLPEASIMLIRNLNNPSPITECLAEHIVEGFKL</sequence>
<dbReference type="PROSITE" id="PS50931">
    <property type="entry name" value="HTH_LYSR"/>
    <property type="match status" value="1"/>
</dbReference>
<dbReference type="Proteomes" id="UP000078142">
    <property type="component" value="Chromosome"/>
</dbReference>
<dbReference type="AlphaFoldDB" id="A0A1A9JHR4"/>
<accession>A0A1A9JHR4</accession>
<evidence type="ECO:0000313" key="9">
    <source>
        <dbReference type="Proteomes" id="UP000288002"/>
    </source>
</evidence>
<dbReference type="Pfam" id="PF03466">
    <property type="entry name" value="LysR_substrate"/>
    <property type="match status" value="1"/>
</dbReference>
<proteinExistence type="inferred from homology"/>
<dbReference type="InterPro" id="IPR005119">
    <property type="entry name" value="LysR_subst-bd"/>
</dbReference>
<keyword evidence="2" id="KW-0805">Transcription regulation</keyword>
<evidence type="ECO:0000313" key="8">
    <source>
        <dbReference type="Proteomes" id="UP000078142"/>
    </source>
</evidence>
<dbReference type="SUPFAM" id="SSF46785">
    <property type="entry name" value="Winged helix' DNA-binding domain"/>
    <property type="match status" value="1"/>
</dbReference>
<dbReference type="GO" id="GO:0003677">
    <property type="term" value="F:DNA binding"/>
    <property type="evidence" value="ECO:0007669"/>
    <property type="project" value="UniProtKB-KW"/>
</dbReference>
<keyword evidence="3" id="KW-0238">DNA-binding</keyword>
<dbReference type="PANTHER" id="PTHR30579">
    <property type="entry name" value="TRANSCRIPTIONAL REGULATOR"/>
    <property type="match status" value="1"/>
</dbReference>
<dbReference type="InterPro" id="IPR050176">
    <property type="entry name" value="LTTR"/>
</dbReference>
<dbReference type="EMBL" id="CP015852">
    <property type="protein sequence ID" value="ANH99271.1"/>
    <property type="molecule type" value="Genomic_DNA"/>
</dbReference>
<dbReference type="SUPFAM" id="SSF53850">
    <property type="entry name" value="Periplasmic binding protein-like II"/>
    <property type="match status" value="1"/>
</dbReference>
<feature type="domain" description="HTH lysR-type" evidence="5">
    <location>
        <begin position="19"/>
        <end position="77"/>
    </location>
</feature>
<dbReference type="PANTHER" id="PTHR30579:SF7">
    <property type="entry name" value="HTH-TYPE TRANSCRIPTIONAL REGULATOR LRHA-RELATED"/>
    <property type="match status" value="1"/>
</dbReference>